<feature type="compositionally biased region" description="Low complexity" evidence="6">
    <location>
        <begin position="1"/>
        <end position="15"/>
    </location>
</feature>
<dbReference type="OrthoDB" id="10519731at2759"/>
<gene>
    <name evidence="8" type="ORF">BE221DRAFT_117817</name>
</gene>
<feature type="domain" description="Exoribonuclease phosphorolytic" evidence="7">
    <location>
        <begin position="139"/>
        <end position="257"/>
    </location>
</feature>
<dbReference type="PANTHER" id="PTHR11953:SF1">
    <property type="entry name" value="EXOSOME COMPLEX COMPONENT RRP46"/>
    <property type="match status" value="1"/>
</dbReference>
<keyword evidence="5" id="KW-0539">Nucleus</keyword>
<keyword evidence="3" id="KW-0698">rRNA processing</keyword>
<dbReference type="GO" id="GO:0005730">
    <property type="term" value="C:nucleolus"/>
    <property type="evidence" value="ECO:0007669"/>
    <property type="project" value="TreeGrafter"/>
</dbReference>
<dbReference type="GO" id="GO:0000177">
    <property type="term" value="C:cytoplasmic exosome (RNase complex)"/>
    <property type="evidence" value="ECO:0007669"/>
    <property type="project" value="TreeGrafter"/>
</dbReference>
<evidence type="ECO:0000256" key="4">
    <source>
        <dbReference type="ARBA" id="ARBA00022835"/>
    </source>
</evidence>
<feature type="compositionally biased region" description="Low complexity" evidence="6">
    <location>
        <begin position="33"/>
        <end position="45"/>
    </location>
</feature>
<evidence type="ECO:0000313" key="8">
    <source>
        <dbReference type="EMBL" id="OUS43820.1"/>
    </source>
</evidence>
<proteinExistence type="inferred from homology"/>
<dbReference type="GO" id="GO:0006364">
    <property type="term" value="P:rRNA processing"/>
    <property type="evidence" value="ECO:0007669"/>
    <property type="project" value="UniProtKB-KW"/>
</dbReference>
<keyword evidence="4" id="KW-0271">Exosome</keyword>
<dbReference type="RefSeq" id="XP_003078126.2">
    <property type="nucleotide sequence ID" value="XM_003078078.2"/>
</dbReference>
<evidence type="ECO:0000256" key="3">
    <source>
        <dbReference type="ARBA" id="ARBA00022552"/>
    </source>
</evidence>
<dbReference type="InterPro" id="IPR036345">
    <property type="entry name" value="ExoRNase_PH_dom2_sf"/>
</dbReference>
<dbReference type="Gene3D" id="3.30.230.70">
    <property type="entry name" value="GHMP Kinase, N-terminal domain"/>
    <property type="match status" value="1"/>
</dbReference>
<accession>A0A1Y5I2U5</accession>
<dbReference type="GO" id="GO:0000176">
    <property type="term" value="C:nuclear exosome (RNase complex)"/>
    <property type="evidence" value="ECO:0007669"/>
    <property type="project" value="TreeGrafter"/>
</dbReference>
<comment type="subcellular location">
    <subcellularLocation>
        <location evidence="1">Nucleus</location>
    </subcellularLocation>
</comment>
<organism evidence="8">
    <name type="scientific">Ostreococcus tauri</name>
    <name type="common">Marine green alga</name>
    <dbReference type="NCBI Taxonomy" id="70448"/>
    <lineage>
        <taxon>Eukaryota</taxon>
        <taxon>Viridiplantae</taxon>
        <taxon>Chlorophyta</taxon>
        <taxon>Mamiellophyceae</taxon>
        <taxon>Mamiellales</taxon>
        <taxon>Bathycoccaceae</taxon>
        <taxon>Ostreococcus</taxon>
    </lineage>
</organism>
<evidence type="ECO:0000256" key="6">
    <source>
        <dbReference type="SAM" id="MobiDB-lite"/>
    </source>
</evidence>
<comment type="similarity">
    <text evidence="2">Belongs to the RNase PH family.</text>
</comment>
<evidence type="ECO:0000256" key="2">
    <source>
        <dbReference type="ARBA" id="ARBA00006678"/>
    </source>
</evidence>
<dbReference type="KEGG" id="ota:OT_ostta03g02160"/>
<dbReference type="AlphaFoldDB" id="A0A1Y5I2U5"/>
<dbReference type="GO" id="GO:0003723">
    <property type="term" value="F:RNA binding"/>
    <property type="evidence" value="ECO:0007669"/>
    <property type="project" value="TreeGrafter"/>
</dbReference>
<dbReference type="CDD" id="cd11372">
    <property type="entry name" value="RNase_PH_RRP46"/>
    <property type="match status" value="1"/>
</dbReference>
<feature type="region of interest" description="Disordered" evidence="6">
    <location>
        <begin position="354"/>
        <end position="378"/>
    </location>
</feature>
<evidence type="ECO:0000259" key="7">
    <source>
        <dbReference type="Pfam" id="PF01138"/>
    </source>
</evidence>
<feature type="compositionally biased region" description="Basic and acidic residues" evidence="6">
    <location>
        <begin position="354"/>
        <end position="364"/>
    </location>
</feature>
<evidence type="ECO:0000256" key="5">
    <source>
        <dbReference type="ARBA" id="ARBA00023242"/>
    </source>
</evidence>
<reference evidence="8" key="1">
    <citation type="submission" date="2017-04" db="EMBL/GenBank/DDBJ databases">
        <title>Population genomics of picophytoplankton unveils novel chromosome hypervariability.</title>
        <authorList>
            <consortium name="DOE Joint Genome Institute"/>
            <person name="Blanc-Mathieu R."/>
            <person name="Krasovec M."/>
            <person name="Hebrard M."/>
            <person name="Yau S."/>
            <person name="Desgranges E."/>
            <person name="Martin J."/>
            <person name="Schackwitz W."/>
            <person name="Kuo A."/>
            <person name="Salin G."/>
            <person name="Donnadieu C."/>
            <person name="Desdevises Y."/>
            <person name="Sanchez-Ferandin S."/>
            <person name="Moreau H."/>
            <person name="Rivals E."/>
            <person name="Grigoriev I.V."/>
            <person name="Grimsley N."/>
            <person name="Eyre-Walker A."/>
            <person name="Piganeau G."/>
        </authorList>
    </citation>
    <scope>NUCLEOTIDE SEQUENCE [LARGE SCALE GENOMIC DNA]</scope>
    <source>
        <strain evidence="8">RCC 1115</strain>
    </source>
</reference>
<protein>
    <submittedName>
        <fullName evidence="8">Exoribonuclease complex, subunit Rrp41 and related exoribonuclease</fullName>
    </submittedName>
</protein>
<evidence type="ECO:0000256" key="1">
    <source>
        <dbReference type="ARBA" id="ARBA00004123"/>
    </source>
</evidence>
<dbReference type="Pfam" id="PF01138">
    <property type="entry name" value="RNase_PH"/>
    <property type="match status" value="1"/>
</dbReference>
<dbReference type="Proteomes" id="UP000195557">
    <property type="component" value="Unassembled WGS sequence"/>
</dbReference>
<dbReference type="InterPro" id="IPR020568">
    <property type="entry name" value="Ribosomal_Su5_D2-typ_SF"/>
</dbReference>
<dbReference type="eggNOG" id="KOG1069">
    <property type="taxonomic scope" value="Eukaryota"/>
</dbReference>
<dbReference type="GO" id="GO:0071028">
    <property type="term" value="P:nuclear mRNA surveillance"/>
    <property type="evidence" value="ECO:0007669"/>
    <property type="project" value="TreeGrafter"/>
</dbReference>
<dbReference type="EMBL" id="KZ155826">
    <property type="protein sequence ID" value="OUS43820.1"/>
    <property type="molecule type" value="Genomic_DNA"/>
</dbReference>
<dbReference type="SUPFAM" id="SSF54211">
    <property type="entry name" value="Ribosomal protein S5 domain 2-like"/>
    <property type="match status" value="1"/>
</dbReference>
<dbReference type="GO" id="GO:0016075">
    <property type="term" value="P:rRNA catabolic process"/>
    <property type="evidence" value="ECO:0007669"/>
    <property type="project" value="TreeGrafter"/>
</dbReference>
<dbReference type="InterPro" id="IPR001247">
    <property type="entry name" value="ExoRNase_PH_dom1"/>
</dbReference>
<dbReference type="InterPro" id="IPR050080">
    <property type="entry name" value="RNase_PH"/>
</dbReference>
<dbReference type="OMA" id="IARYEVH"/>
<sequence length="378" mass="41671">MISLAPTPATPARARTSARRSRRRDVVVRARAKASTGKTRSTTTTTRDEKPSTRTTTTSTPARAVWWPVDARTGKPPWWFQLVVFAASQVFVGTVMQPAAVLWARAFEPRGARDPSRTRRLARAMSSLRPDGRSREMLRRQRLHRSRVPSASGSAEYRIDGTIVVAAVHGPLRIAPWREAHDRGVIDVELSAPGWMSRDDQRACEGRLRGAIERCVELRDFPRFGLRISARVVSDDGNAEAACVNAVCCALIDANVPMRGLICANACALTREGSMVIDPTKREETEARAVVRACALSKHREKDEIAIVGCSTTGALTEKEYLDAIAFIVDATAAVVNIQKKSIARYEVHGKLHEDEAPKKRQNTEDAPMEGMENRPLG</sequence>
<dbReference type="PANTHER" id="PTHR11953">
    <property type="entry name" value="EXOSOME COMPLEX COMPONENT"/>
    <property type="match status" value="1"/>
</dbReference>
<feature type="region of interest" description="Disordered" evidence="6">
    <location>
        <begin position="1"/>
        <end position="60"/>
    </location>
</feature>
<dbReference type="GO" id="GO:0034475">
    <property type="term" value="P:U4 snRNA 3'-end processing"/>
    <property type="evidence" value="ECO:0007669"/>
    <property type="project" value="TreeGrafter"/>
</dbReference>
<dbReference type="GO" id="GO:0071051">
    <property type="term" value="P:poly(A)-dependent snoRNA 3'-end processing"/>
    <property type="evidence" value="ECO:0007669"/>
    <property type="project" value="TreeGrafter"/>
</dbReference>
<dbReference type="InterPro" id="IPR027408">
    <property type="entry name" value="PNPase/RNase_PH_dom_sf"/>
</dbReference>
<name>A0A1Y5I2U5_OSTTA</name>
<dbReference type="SUPFAM" id="SSF55666">
    <property type="entry name" value="Ribonuclease PH domain 2-like"/>
    <property type="match status" value="1"/>
</dbReference>